<name>A0AAN1JM05_9BURK</name>
<dbReference type="KEGG" id="phs:C2L64_51360"/>
<organism evidence="1 2">
    <name type="scientific">Paraburkholderia hospita</name>
    <dbReference type="NCBI Taxonomy" id="169430"/>
    <lineage>
        <taxon>Bacteria</taxon>
        <taxon>Pseudomonadati</taxon>
        <taxon>Pseudomonadota</taxon>
        <taxon>Betaproteobacteria</taxon>
        <taxon>Burkholderiales</taxon>
        <taxon>Burkholderiaceae</taxon>
        <taxon>Paraburkholderia</taxon>
    </lineage>
</organism>
<evidence type="ECO:0000313" key="1">
    <source>
        <dbReference type="EMBL" id="AUT76559.1"/>
    </source>
</evidence>
<dbReference type="RefSeq" id="WP_090837552.1">
    <property type="nucleotide sequence ID" value="NZ_CADFGJ010000014.1"/>
</dbReference>
<protein>
    <submittedName>
        <fullName evidence="1">Uncharacterized protein</fullName>
    </submittedName>
</protein>
<evidence type="ECO:0000313" key="2">
    <source>
        <dbReference type="Proteomes" id="UP000236649"/>
    </source>
</evidence>
<dbReference type="AlphaFoldDB" id="A0AAN1JM05"/>
<dbReference type="GeneID" id="55536612"/>
<dbReference type="EMBL" id="CP026109">
    <property type="protein sequence ID" value="AUT76559.1"/>
    <property type="molecule type" value="Genomic_DNA"/>
</dbReference>
<dbReference type="Proteomes" id="UP000236649">
    <property type="component" value="Chromosome 5"/>
</dbReference>
<reference evidence="1 2" key="1">
    <citation type="submission" date="2018-01" db="EMBL/GenBank/DDBJ databases">
        <title>Species boundaries and ecological features among Paraburkholderia terrae DSMZ17804T, P. hospita DSMZ17164T and P. caribensis DSMZ13236T.</title>
        <authorList>
            <person name="Pratama A.A."/>
        </authorList>
    </citation>
    <scope>NUCLEOTIDE SEQUENCE [LARGE SCALE GENOMIC DNA]</scope>
    <source>
        <strain evidence="1 2">DSM 17164</strain>
    </source>
</reference>
<accession>A0AAN1JM05</accession>
<proteinExistence type="predicted"/>
<gene>
    <name evidence="1" type="ORF">C2L64_51360</name>
</gene>
<sequence>MRNLIDNASRYSPAAAETAITALKSGTWYETTRKAARLTIQVAQSNTRAVSAIVSKSGKRAGKRARRFSHLEIVAVATH</sequence>